<dbReference type="AlphaFoldDB" id="I7M6D3"/>
<dbReference type="InterPro" id="IPR004183">
    <property type="entry name" value="Xdiol_dOase_suB"/>
</dbReference>
<dbReference type="EMBL" id="GG662522">
    <property type="protein sequence ID" value="EAR84997.1"/>
    <property type="molecule type" value="Genomic_DNA"/>
</dbReference>
<organism evidence="7 8">
    <name type="scientific">Tetrahymena thermophila (strain SB210)</name>
    <dbReference type="NCBI Taxonomy" id="312017"/>
    <lineage>
        <taxon>Eukaryota</taxon>
        <taxon>Sar</taxon>
        <taxon>Alveolata</taxon>
        <taxon>Ciliophora</taxon>
        <taxon>Intramacronucleata</taxon>
        <taxon>Oligohymenophorea</taxon>
        <taxon>Hymenostomatida</taxon>
        <taxon>Tetrahymenina</taxon>
        <taxon>Tetrahymenidae</taxon>
        <taxon>Tetrahymena</taxon>
    </lineage>
</organism>
<dbReference type="InterPro" id="IPR014436">
    <property type="entry name" value="Extradiol_dOase_DODA"/>
</dbReference>
<evidence type="ECO:0000313" key="8">
    <source>
        <dbReference type="Proteomes" id="UP000009168"/>
    </source>
</evidence>
<protein>
    <submittedName>
        <fullName evidence="7">Aromatic ring-opening dioxygenase catalytic subunit LigB</fullName>
    </submittedName>
</protein>
<evidence type="ECO:0000256" key="5">
    <source>
        <dbReference type="ARBA" id="ARBA00023002"/>
    </source>
</evidence>
<dbReference type="PANTHER" id="PTHR30096:SF0">
    <property type="entry name" value="4,5-DOPA DIOXYGENASE EXTRADIOL-LIKE PROTEIN"/>
    <property type="match status" value="1"/>
</dbReference>
<dbReference type="RefSeq" id="XP_001032660.1">
    <property type="nucleotide sequence ID" value="XM_001032660.1"/>
</dbReference>
<dbReference type="GO" id="GO:0008198">
    <property type="term" value="F:ferrous iron binding"/>
    <property type="evidence" value="ECO:0007669"/>
    <property type="project" value="InterPro"/>
</dbReference>
<comment type="similarity">
    <text evidence="2">Belongs to the DODA-type extradiol aromatic ring-opening dioxygenase family.</text>
</comment>
<keyword evidence="8" id="KW-1185">Reference proteome</keyword>
<evidence type="ECO:0000256" key="4">
    <source>
        <dbReference type="ARBA" id="ARBA00022833"/>
    </source>
</evidence>
<dbReference type="InParanoid" id="I7M6D3"/>
<keyword evidence="4" id="KW-0862">Zinc</keyword>
<dbReference type="Proteomes" id="UP000009168">
    <property type="component" value="Unassembled WGS sequence"/>
</dbReference>
<dbReference type="PANTHER" id="PTHR30096">
    <property type="entry name" value="4,5-DOPA DIOXYGENASE EXTRADIOL-LIKE PROTEIN"/>
    <property type="match status" value="1"/>
</dbReference>
<comment type="cofactor">
    <cofactor evidence="1">
        <name>Zn(2+)</name>
        <dbReference type="ChEBI" id="CHEBI:29105"/>
    </cofactor>
</comment>
<proteinExistence type="inferred from homology"/>
<dbReference type="PIRSF" id="PIRSF006157">
    <property type="entry name" value="Doxgns_DODA"/>
    <property type="match status" value="1"/>
</dbReference>
<evidence type="ECO:0000259" key="6">
    <source>
        <dbReference type="Pfam" id="PF02900"/>
    </source>
</evidence>
<keyword evidence="7" id="KW-0223">Dioxygenase</keyword>
<dbReference type="KEGG" id="tet:TTHERM_00529490"/>
<keyword evidence="5" id="KW-0560">Oxidoreductase</keyword>
<dbReference type="Gene3D" id="3.40.830.10">
    <property type="entry name" value="LigB-like"/>
    <property type="match status" value="1"/>
</dbReference>
<keyword evidence="3" id="KW-0479">Metal-binding</keyword>
<dbReference type="HOGENOM" id="CLU_046582_2_1_1"/>
<feature type="domain" description="Extradiol ring-cleavage dioxygenase class III enzyme subunit B" evidence="6">
    <location>
        <begin position="30"/>
        <end position="275"/>
    </location>
</feature>
<dbReference type="CDD" id="cd07363">
    <property type="entry name" value="45_DOPA_Dioxygenase"/>
    <property type="match status" value="1"/>
</dbReference>
<dbReference type="GO" id="GO:0008270">
    <property type="term" value="F:zinc ion binding"/>
    <property type="evidence" value="ECO:0007669"/>
    <property type="project" value="InterPro"/>
</dbReference>
<dbReference type="SUPFAM" id="SSF53213">
    <property type="entry name" value="LigB-like"/>
    <property type="match status" value="1"/>
</dbReference>
<gene>
    <name evidence="7" type="ORF">TTHERM_00529490</name>
</gene>
<name>I7M6D3_TETTS</name>
<dbReference type="GeneID" id="7830103"/>
<dbReference type="STRING" id="312017.I7M6D3"/>
<dbReference type="OrthoDB" id="7396853at2759"/>
<dbReference type="Pfam" id="PF02900">
    <property type="entry name" value="LigB"/>
    <property type="match status" value="1"/>
</dbReference>
<dbReference type="GO" id="GO:0016702">
    <property type="term" value="F:oxidoreductase activity, acting on single donors with incorporation of molecular oxygen, incorporation of two atoms of oxygen"/>
    <property type="evidence" value="ECO:0007669"/>
    <property type="project" value="UniProtKB-ARBA"/>
</dbReference>
<evidence type="ECO:0000313" key="7">
    <source>
        <dbReference type="EMBL" id="EAR84997.1"/>
    </source>
</evidence>
<reference evidence="8" key="1">
    <citation type="journal article" date="2006" name="PLoS Biol.">
        <title>Macronuclear genome sequence of the ciliate Tetrahymena thermophila, a model eukaryote.</title>
        <authorList>
            <person name="Eisen J.A."/>
            <person name="Coyne R.S."/>
            <person name="Wu M."/>
            <person name="Wu D."/>
            <person name="Thiagarajan M."/>
            <person name="Wortman J.R."/>
            <person name="Badger J.H."/>
            <person name="Ren Q."/>
            <person name="Amedeo P."/>
            <person name="Jones K.M."/>
            <person name="Tallon L.J."/>
            <person name="Delcher A.L."/>
            <person name="Salzberg S.L."/>
            <person name="Silva J.C."/>
            <person name="Haas B.J."/>
            <person name="Majoros W.H."/>
            <person name="Farzad M."/>
            <person name="Carlton J.M."/>
            <person name="Smith R.K. Jr."/>
            <person name="Garg J."/>
            <person name="Pearlman R.E."/>
            <person name="Karrer K.M."/>
            <person name="Sun L."/>
            <person name="Manning G."/>
            <person name="Elde N.C."/>
            <person name="Turkewitz A.P."/>
            <person name="Asai D.J."/>
            <person name="Wilkes D.E."/>
            <person name="Wang Y."/>
            <person name="Cai H."/>
            <person name="Collins K."/>
            <person name="Stewart B.A."/>
            <person name="Lee S.R."/>
            <person name="Wilamowska K."/>
            <person name="Weinberg Z."/>
            <person name="Ruzzo W.L."/>
            <person name="Wloga D."/>
            <person name="Gaertig J."/>
            <person name="Frankel J."/>
            <person name="Tsao C.-C."/>
            <person name="Gorovsky M.A."/>
            <person name="Keeling P.J."/>
            <person name="Waller R.F."/>
            <person name="Patron N.J."/>
            <person name="Cherry J.M."/>
            <person name="Stover N.A."/>
            <person name="Krieger C.J."/>
            <person name="del Toro C."/>
            <person name="Ryder H.F."/>
            <person name="Williamson S.C."/>
            <person name="Barbeau R.A."/>
            <person name="Hamilton E.P."/>
            <person name="Orias E."/>
        </authorList>
    </citation>
    <scope>NUCLEOTIDE SEQUENCE [LARGE SCALE GENOMIC DNA]</scope>
    <source>
        <strain evidence="8">SB210</strain>
    </source>
</reference>
<evidence type="ECO:0000256" key="3">
    <source>
        <dbReference type="ARBA" id="ARBA00022723"/>
    </source>
</evidence>
<sequence length="284" mass="32731">MYNKNKQNDRSIPVLFISYGYVPLYQNHKLAPEFIQNLQMIGSYLRNYYKINNIIAISAHKCLKGTFLVSQSDQLKISHDHPFEFYYDIEKIIKSSSQISSLVINLLRAYQIDAQPDQSGTIDSSIWGPLQIMFPDLDYPVVSISVNKNYDPETHLNIGKLLEEYKSKGSLIICFGGITQNIHQFYEALVDEKKVKEPLAYNQFDGWCKKVIETMKGKDRQAKIMEYFKHPHFNKVHPTQEHFMPVLVAIGASGSCPGKAFHQQMFKKCMSLSSYIFEEVVYSS</sequence>
<dbReference type="eggNOG" id="ENOG502RT0B">
    <property type="taxonomic scope" value="Eukaryota"/>
</dbReference>
<accession>I7M6D3</accession>
<evidence type="ECO:0000256" key="2">
    <source>
        <dbReference type="ARBA" id="ARBA00007581"/>
    </source>
</evidence>
<evidence type="ECO:0000256" key="1">
    <source>
        <dbReference type="ARBA" id="ARBA00001947"/>
    </source>
</evidence>
<dbReference type="OMA" id="ETHLNIG"/>